<dbReference type="Proteomes" id="UP001216579">
    <property type="component" value="Unassembled WGS sequence"/>
</dbReference>
<evidence type="ECO:0000313" key="2">
    <source>
        <dbReference type="Proteomes" id="UP001216579"/>
    </source>
</evidence>
<dbReference type="InterPro" id="IPR038765">
    <property type="entry name" value="Papain-like_cys_pep_sf"/>
</dbReference>
<protein>
    <submittedName>
        <fullName evidence="1">Uncharacterized protein</fullName>
    </submittedName>
</protein>
<reference evidence="1 2" key="1">
    <citation type="submission" date="2023-03" db="EMBL/GenBank/DDBJ databases">
        <title>Draft genome sequence of Streptomyces sp. RB6PN23 isolated from peat swamp forest in Thailand.</title>
        <authorList>
            <person name="Klaysubun C."/>
            <person name="Duangmal K."/>
        </authorList>
    </citation>
    <scope>NUCLEOTIDE SEQUENCE [LARGE SCALE GENOMIC DNA]</scope>
    <source>
        <strain evidence="1 2">RB6PN23</strain>
    </source>
</reference>
<proteinExistence type="predicted"/>
<comment type="caution">
    <text evidence="1">The sequence shown here is derived from an EMBL/GenBank/DDBJ whole genome shotgun (WGS) entry which is preliminary data.</text>
</comment>
<dbReference type="EMBL" id="JARJBC010000014">
    <property type="protein sequence ID" value="MDF3291738.1"/>
    <property type="molecule type" value="Genomic_DNA"/>
</dbReference>
<keyword evidence="2" id="KW-1185">Reference proteome</keyword>
<organism evidence="1 2">
    <name type="scientific">Streptomyces silvisoli</name>
    <dbReference type="NCBI Taxonomy" id="3034235"/>
    <lineage>
        <taxon>Bacteria</taxon>
        <taxon>Bacillati</taxon>
        <taxon>Actinomycetota</taxon>
        <taxon>Actinomycetes</taxon>
        <taxon>Kitasatosporales</taxon>
        <taxon>Streptomycetaceae</taxon>
        <taxon>Streptomyces</taxon>
    </lineage>
</organism>
<dbReference type="RefSeq" id="WP_276094902.1">
    <property type="nucleotide sequence ID" value="NZ_JARJBC010000014.1"/>
</dbReference>
<dbReference type="Gene3D" id="3.90.1720.10">
    <property type="entry name" value="endopeptidase domain like (from Nostoc punctiforme)"/>
    <property type="match status" value="1"/>
</dbReference>
<dbReference type="SUPFAM" id="SSF54001">
    <property type="entry name" value="Cysteine proteinases"/>
    <property type="match status" value="1"/>
</dbReference>
<gene>
    <name evidence="1" type="ORF">P3G67_21410</name>
</gene>
<sequence>MIHTDPLPGDIGLTQIPGSAGTLIRIGQWLNGNGFADYEHAFLVLPDGRLLQAEPGGARMASLEEYSGKRTLYAYPPELTDGQRTAICTAAARYVGVPYSFLDYAAIASHRFRLPIPGLRRYVASTRHMICSQLVDQCYQDAGVHLFNDNRWPGYVTPEALYDLLAKGQREQRAAA</sequence>
<name>A0ABT5ZPH8_9ACTN</name>
<evidence type="ECO:0000313" key="1">
    <source>
        <dbReference type="EMBL" id="MDF3291738.1"/>
    </source>
</evidence>
<accession>A0ABT5ZPH8</accession>